<keyword evidence="1" id="KW-0812">Transmembrane</keyword>
<evidence type="ECO:0000313" key="3">
    <source>
        <dbReference type="Proteomes" id="UP000823399"/>
    </source>
</evidence>
<feature type="transmembrane region" description="Helical" evidence="1">
    <location>
        <begin position="228"/>
        <end position="251"/>
    </location>
</feature>
<dbReference type="EMBL" id="JABBWM010000022">
    <property type="protein sequence ID" value="KAG2110007.1"/>
    <property type="molecule type" value="Genomic_DNA"/>
</dbReference>
<feature type="transmembrane region" description="Helical" evidence="1">
    <location>
        <begin position="60"/>
        <end position="81"/>
    </location>
</feature>
<proteinExistence type="predicted"/>
<reference evidence="2" key="1">
    <citation type="journal article" date="2020" name="New Phytol.">
        <title>Comparative genomics reveals dynamic genome evolution in host specialist ectomycorrhizal fungi.</title>
        <authorList>
            <person name="Lofgren L.A."/>
            <person name="Nguyen N.H."/>
            <person name="Vilgalys R."/>
            <person name="Ruytinx J."/>
            <person name="Liao H.L."/>
            <person name="Branco S."/>
            <person name="Kuo A."/>
            <person name="LaButti K."/>
            <person name="Lipzen A."/>
            <person name="Andreopoulos W."/>
            <person name="Pangilinan J."/>
            <person name="Riley R."/>
            <person name="Hundley H."/>
            <person name="Na H."/>
            <person name="Barry K."/>
            <person name="Grigoriev I.V."/>
            <person name="Stajich J.E."/>
            <person name="Kennedy P.G."/>
        </authorList>
    </citation>
    <scope>NUCLEOTIDE SEQUENCE</scope>
    <source>
        <strain evidence="2">FC423</strain>
    </source>
</reference>
<name>A0A9P7JV37_9AGAM</name>
<dbReference type="Proteomes" id="UP000823399">
    <property type="component" value="Unassembled WGS sequence"/>
</dbReference>
<keyword evidence="1" id="KW-0472">Membrane</keyword>
<keyword evidence="3" id="KW-1185">Reference proteome</keyword>
<protein>
    <submittedName>
        <fullName evidence="2">Uncharacterized protein</fullName>
    </submittedName>
</protein>
<feature type="transmembrane region" description="Helical" evidence="1">
    <location>
        <begin position="187"/>
        <end position="207"/>
    </location>
</feature>
<feature type="transmembrane region" description="Helical" evidence="1">
    <location>
        <begin position="263"/>
        <end position="280"/>
    </location>
</feature>
<accession>A0A9P7JV37</accession>
<dbReference type="GeneID" id="64706263"/>
<feature type="transmembrane region" description="Helical" evidence="1">
    <location>
        <begin position="30"/>
        <end position="48"/>
    </location>
</feature>
<comment type="caution">
    <text evidence="2">The sequence shown here is derived from an EMBL/GenBank/DDBJ whole genome shotgun (WGS) entry which is preliminary data.</text>
</comment>
<dbReference type="OrthoDB" id="3267806at2759"/>
<organism evidence="2 3">
    <name type="scientific">Suillus discolor</name>
    <dbReference type="NCBI Taxonomy" id="1912936"/>
    <lineage>
        <taxon>Eukaryota</taxon>
        <taxon>Fungi</taxon>
        <taxon>Dikarya</taxon>
        <taxon>Basidiomycota</taxon>
        <taxon>Agaricomycotina</taxon>
        <taxon>Agaricomycetes</taxon>
        <taxon>Agaricomycetidae</taxon>
        <taxon>Boletales</taxon>
        <taxon>Suillineae</taxon>
        <taxon>Suillaceae</taxon>
        <taxon>Suillus</taxon>
    </lineage>
</organism>
<gene>
    <name evidence="2" type="ORF">F5147DRAFT_836520</name>
</gene>
<sequence length="351" mass="38909">MSLNSSWTPDESSETLLAEKGWLQGTVASSIAYGIGVTLFFMCFHLLIRQMTRTNYKKSLPLLIYITIDFILGTLFMASLADFTQFAFIQYRDYPGGPNAFENAMFGIPVDNVGNVCGFLMMALSDGLVVWRCIVIYKGCMVPVWIIMLFPCLMFAASIVMGIMWLLQLTSNSPFFTSTNINYTAPYLSLSLALNIIITIVIVLRLLTYRHRITKALGSRFGAQYTSIAAMIVESAALYSTFSLALLVLFLLKNPISASFIELLPQIQMLAMLLIVFRVAQGKGWSQDTMSRVMASKPSVQAIRMGDFGYSLRDGSKTFTGSSGIEAHAVYKGNDHDSAEAIVEEGRLDTY</sequence>
<keyword evidence="1" id="KW-1133">Transmembrane helix</keyword>
<dbReference type="AlphaFoldDB" id="A0A9P7JV37"/>
<evidence type="ECO:0000256" key="1">
    <source>
        <dbReference type="SAM" id="Phobius"/>
    </source>
</evidence>
<dbReference type="RefSeq" id="XP_041293875.1">
    <property type="nucleotide sequence ID" value="XM_041444004.1"/>
</dbReference>
<feature type="transmembrane region" description="Helical" evidence="1">
    <location>
        <begin position="113"/>
        <end position="137"/>
    </location>
</feature>
<feature type="transmembrane region" description="Helical" evidence="1">
    <location>
        <begin position="144"/>
        <end position="167"/>
    </location>
</feature>
<evidence type="ECO:0000313" key="2">
    <source>
        <dbReference type="EMBL" id="KAG2110007.1"/>
    </source>
</evidence>